<feature type="transmembrane region" description="Helical" evidence="1">
    <location>
        <begin position="217"/>
        <end position="232"/>
    </location>
</feature>
<name>A0ABU9DN57_9BACL</name>
<evidence type="ECO:0000256" key="1">
    <source>
        <dbReference type="SAM" id="Phobius"/>
    </source>
</evidence>
<accession>A0ABU9DN57</accession>
<dbReference type="EMBL" id="JBBPCC010000014">
    <property type="protein sequence ID" value="MEK8130309.1"/>
    <property type="molecule type" value="Genomic_DNA"/>
</dbReference>
<feature type="transmembrane region" description="Helical" evidence="1">
    <location>
        <begin position="183"/>
        <end position="205"/>
    </location>
</feature>
<keyword evidence="1" id="KW-1133">Transmembrane helix</keyword>
<keyword evidence="1" id="KW-0812">Transmembrane</keyword>
<reference evidence="2 3" key="1">
    <citation type="submission" date="2024-04" db="EMBL/GenBank/DDBJ databases">
        <title>draft genome sequnece of Paenibacillus filicis.</title>
        <authorList>
            <person name="Kim D.-U."/>
        </authorList>
    </citation>
    <scope>NUCLEOTIDE SEQUENCE [LARGE SCALE GENOMIC DNA]</scope>
    <source>
        <strain evidence="2 3">KACC14197</strain>
    </source>
</reference>
<proteinExistence type="predicted"/>
<comment type="caution">
    <text evidence="2">The sequence shown here is derived from an EMBL/GenBank/DDBJ whole genome shotgun (WGS) entry which is preliminary data.</text>
</comment>
<evidence type="ECO:0008006" key="4">
    <source>
        <dbReference type="Google" id="ProtNLM"/>
    </source>
</evidence>
<feature type="transmembrane region" description="Helical" evidence="1">
    <location>
        <begin position="20"/>
        <end position="38"/>
    </location>
</feature>
<keyword evidence="3" id="KW-1185">Reference proteome</keyword>
<dbReference type="RefSeq" id="WP_341417443.1">
    <property type="nucleotide sequence ID" value="NZ_JBBPCC010000014.1"/>
</dbReference>
<sequence>MLNQLYEIYDSFTKLDGTSKFYVTLCIGLFAFLYKTFLGMYSDDDKQIQPIRIKTGEMLGKIEAAIIVYQMGDKSQSALDKLIEKLGEGYCYLSWEVKQKLRLYYVNRSDAALNTLKRVIASELDSYPTFGGKPLLIDQIFALIAKVIRPFFPMISIVLIVLLFGAFISEFSEIDFTSYKINIVAKYFALLLSGLIFLSIFNILIEGKIRRSLGIKPWAYTFGIIVVPFIFLAIKPSLISLAIFLQFYLVKLLARTSKSK</sequence>
<keyword evidence="1" id="KW-0472">Membrane</keyword>
<organism evidence="2 3">
    <name type="scientific">Paenibacillus filicis</name>
    <dbReference type="NCBI Taxonomy" id="669464"/>
    <lineage>
        <taxon>Bacteria</taxon>
        <taxon>Bacillati</taxon>
        <taxon>Bacillota</taxon>
        <taxon>Bacilli</taxon>
        <taxon>Bacillales</taxon>
        <taxon>Paenibacillaceae</taxon>
        <taxon>Paenibacillus</taxon>
    </lineage>
</organism>
<dbReference type="Proteomes" id="UP001469365">
    <property type="component" value="Unassembled WGS sequence"/>
</dbReference>
<feature type="transmembrane region" description="Helical" evidence="1">
    <location>
        <begin position="151"/>
        <end position="171"/>
    </location>
</feature>
<evidence type="ECO:0000313" key="3">
    <source>
        <dbReference type="Proteomes" id="UP001469365"/>
    </source>
</evidence>
<gene>
    <name evidence="2" type="ORF">WMW72_20600</name>
</gene>
<evidence type="ECO:0000313" key="2">
    <source>
        <dbReference type="EMBL" id="MEK8130309.1"/>
    </source>
</evidence>
<protein>
    <recommendedName>
        <fullName evidence="4">DUF1189 domain-containing protein</fullName>
    </recommendedName>
</protein>